<accession>A0AA88D4S5</accession>
<dbReference type="PANTHER" id="PTHR46373:SF20">
    <property type="entry name" value="PROTEIN RKD1"/>
    <property type="match status" value="1"/>
</dbReference>
<feature type="domain" description="RWP-RK" evidence="7">
    <location>
        <begin position="152"/>
        <end position="237"/>
    </location>
</feature>
<dbReference type="AlphaFoldDB" id="A0AA88D4S5"/>
<keyword evidence="6" id="KW-0539">Nucleus</keyword>
<keyword evidence="4" id="KW-0238">DNA-binding</keyword>
<evidence type="ECO:0000256" key="5">
    <source>
        <dbReference type="ARBA" id="ARBA00023163"/>
    </source>
</evidence>
<sequence>MEYHYSNHLIVPKIVNPFDFDWLYHEHPLENLLLDFQPFESLETFVDHDQSNLLPLSSQYHDQLPRIDFQDFEDFGGAFSLDFDHAFSYPNCEDTMVDEKPQTKCVTSFDHDNQHHDMNKMNMINPTSSTTDQDDKCSEFPRMTTMIESEVFAGTNCGKLRSYKRSTELELDDIQKYFDLPIKEAAKELHVGVTRLKRRCRELNITRWPHRKFKSLQYLISNVKKMGLDSEEIRILEEHKRLLEEVPDMELTEKTKKLRQACFKANYKNKKVLAS</sequence>
<name>A0AA88D4S5_FICCA</name>
<dbReference type="PANTHER" id="PTHR46373">
    <property type="entry name" value="PROTEIN RKD4"/>
    <property type="match status" value="1"/>
</dbReference>
<evidence type="ECO:0000259" key="7">
    <source>
        <dbReference type="PROSITE" id="PS51519"/>
    </source>
</evidence>
<dbReference type="PROSITE" id="PS51519">
    <property type="entry name" value="RWP_RK"/>
    <property type="match status" value="1"/>
</dbReference>
<evidence type="ECO:0000256" key="2">
    <source>
        <dbReference type="ARBA" id="ARBA00023015"/>
    </source>
</evidence>
<reference evidence="8" key="1">
    <citation type="submission" date="2023-07" db="EMBL/GenBank/DDBJ databases">
        <title>draft genome sequence of fig (Ficus carica).</title>
        <authorList>
            <person name="Takahashi T."/>
            <person name="Nishimura K."/>
        </authorList>
    </citation>
    <scope>NUCLEOTIDE SEQUENCE</scope>
</reference>
<dbReference type="InterPro" id="IPR044607">
    <property type="entry name" value="RKD-like"/>
</dbReference>
<dbReference type="GO" id="GO:0003677">
    <property type="term" value="F:DNA binding"/>
    <property type="evidence" value="ECO:0007669"/>
    <property type="project" value="UniProtKB-KW"/>
</dbReference>
<keyword evidence="9" id="KW-1185">Reference proteome</keyword>
<protein>
    <recommendedName>
        <fullName evidence="7">RWP-RK domain-containing protein</fullName>
    </recommendedName>
</protein>
<evidence type="ECO:0000256" key="6">
    <source>
        <dbReference type="ARBA" id="ARBA00023242"/>
    </source>
</evidence>
<dbReference type="Proteomes" id="UP001187192">
    <property type="component" value="Unassembled WGS sequence"/>
</dbReference>
<evidence type="ECO:0000256" key="1">
    <source>
        <dbReference type="ARBA" id="ARBA00004049"/>
    </source>
</evidence>
<dbReference type="EMBL" id="BTGU01000018">
    <property type="protein sequence ID" value="GMN44380.1"/>
    <property type="molecule type" value="Genomic_DNA"/>
</dbReference>
<evidence type="ECO:0000313" key="8">
    <source>
        <dbReference type="EMBL" id="GMN44380.1"/>
    </source>
</evidence>
<dbReference type="GO" id="GO:0003700">
    <property type="term" value="F:DNA-binding transcription factor activity"/>
    <property type="evidence" value="ECO:0007669"/>
    <property type="project" value="InterPro"/>
</dbReference>
<keyword evidence="3" id="KW-0175">Coiled coil</keyword>
<gene>
    <name evidence="8" type="ORF">TIFTF001_013577</name>
</gene>
<comment type="caution">
    <text evidence="8">The sequence shown here is derived from an EMBL/GenBank/DDBJ whole genome shotgun (WGS) entry which is preliminary data.</text>
</comment>
<dbReference type="InterPro" id="IPR003035">
    <property type="entry name" value="RWP-RK_dom"/>
</dbReference>
<evidence type="ECO:0000256" key="3">
    <source>
        <dbReference type="ARBA" id="ARBA00023054"/>
    </source>
</evidence>
<keyword evidence="2" id="KW-0805">Transcription regulation</keyword>
<evidence type="ECO:0000313" key="9">
    <source>
        <dbReference type="Proteomes" id="UP001187192"/>
    </source>
</evidence>
<organism evidence="8 9">
    <name type="scientific">Ficus carica</name>
    <name type="common">Common fig</name>
    <dbReference type="NCBI Taxonomy" id="3494"/>
    <lineage>
        <taxon>Eukaryota</taxon>
        <taxon>Viridiplantae</taxon>
        <taxon>Streptophyta</taxon>
        <taxon>Embryophyta</taxon>
        <taxon>Tracheophyta</taxon>
        <taxon>Spermatophyta</taxon>
        <taxon>Magnoliopsida</taxon>
        <taxon>eudicotyledons</taxon>
        <taxon>Gunneridae</taxon>
        <taxon>Pentapetalae</taxon>
        <taxon>rosids</taxon>
        <taxon>fabids</taxon>
        <taxon>Rosales</taxon>
        <taxon>Moraceae</taxon>
        <taxon>Ficeae</taxon>
        <taxon>Ficus</taxon>
    </lineage>
</organism>
<evidence type="ECO:0000256" key="4">
    <source>
        <dbReference type="ARBA" id="ARBA00023125"/>
    </source>
</evidence>
<dbReference type="Pfam" id="PF02042">
    <property type="entry name" value="RWP-RK"/>
    <property type="match status" value="1"/>
</dbReference>
<keyword evidence="5" id="KW-0804">Transcription</keyword>
<comment type="function">
    <text evidence="1">Putative transcription factor.</text>
</comment>
<proteinExistence type="predicted"/>